<comment type="caution">
    <text evidence="2">The sequence shown here is derived from an EMBL/GenBank/DDBJ whole genome shotgun (WGS) entry which is preliminary data.</text>
</comment>
<keyword evidence="3" id="KW-1185">Reference proteome</keyword>
<organism evidence="2 3">
    <name type="scientific">Dendrobium nobile</name>
    <name type="common">Orchid</name>
    <dbReference type="NCBI Taxonomy" id="94219"/>
    <lineage>
        <taxon>Eukaryota</taxon>
        <taxon>Viridiplantae</taxon>
        <taxon>Streptophyta</taxon>
        <taxon>Embryophyta</taxon>
        <taxon>Tracheophyta</taxon>
        <taxon>Spermatophyta</taxon>
        <taxon>Magnoliopsida</taxon>
        <taxon>Liliopsida</taxon>
        <taxon>Asparagales</taxon>
        <taxon>Orchidaceae</taxon>
        <taxon>Epidendroideae</taxon>
        <taxon>Malaxideae</taxon>
        <taxon>Dendrobiinae</taxon>
        <taxon>Dendrobium</taxon>
    </lineage>
</organism>
<evidence type="ECO:0000313" key="3">
    <source>
        <dbReference type="Proteomes" id="UP000829196"/>
    </source>
</evidence>
<feature type="region of interest" description="Disordered" evidence="1">
    <location>
        <begin position="1"/>
        <end position="21"/>
    </location>
</feature>
<dbReference type="AlphaFoldDB" id="A0A8T3BQF2"/>
<proteinExistence type="predicted"/>
<protein>
    <submittedName>
        <fullName evidence="2">Uncharacterized protein</fullName>
    </submittedName>
</protein>
<name>A0A8T3BQF2_DENNO</name>
<dbReference type="EMBL" id="JAGYWB010000007">
    <property type="protein sequence ID" value="KAI0516565.1"/>
    <property type="molecule type" value="Genomic_DNA"/>
</dbReference>
<evidence type="ECO:0000313" key="2">
    <source>
        <dbReference type="EMBL" id="KAI0516565.1"/>
    </source>
</evidence>
<reference evidence="2" key="1">
    <citation type="journal article" date="2022" name="Front. Genet.">
        <title>Chromosome-Scale Assembly of the Dendrobium nobile Genome Provides Insights Into the Molecular Mechanism of the Biosynthesis of the Medicinal Active Ingredient of Dendrobium.</title>
        <authorList>
            <person name="Xu Q."/>
            <person name="Niu S.-C."/>
            <person name="Li K.-L."/>
            <person name="Zheng P.-J."/>
            <person name="Zhang X.-J."/>
            <person name="Jia Y."/>
            <person name="Liu Y."/>
            <person name="Niu Y.-X."/>
            <person name="Yu L.-H."/>
            <person name="Chen D.-F."/>
            <person name="Zhang G.-Q."/>
        </authorList>
    </citation>
    <scope>NUCLEOTIDE SEQUENCE</scope>
    <source>
        <tissue evidence="2">Leaf</tissue>
    </source>
</reference>
<dbReference type="Proteomes" id="UP000829196">
    <property type="component" value="Unassembled WGS sequence"/>
</dbReference>
<evidence type="ECO:0000256" key="1">
    <source>
        <dbReference type="SAM" id="MobiDB-lite"/>
    </source>
</evidence>
<sequence length="53" mass="5693">MGKGSSAVVVGRRSRLRTGVGRTNRRDEVLKLLAAQGMEEPKPGEIGLVWTTA</sequence>
<accession>A0A8T3BQF2</accession>
<dbReference type="SMR" id="A0A8T3BQF2"/>
<gene>
    <name evidence="2" type="ORF">KFK09_009242</name>
</gene>